<protein>
    <submittedName>
        <fullName evidence="4">Serine-rich adhesin for platelets-like protein</fullName>
    </submittedName>
</protein>
<evidence type="ECO:0000313" key="5">
    <source>
        <dbReference type="Proteomes" id="UP000288716"/>
    </source>
</evidence>
<evidence type="ECO:0000256" key="2">
    <source>
        <dbReference type="SAM" id="Phobius"/>
    </source>
</evidence>
<evidence type="ECO:0000256" key="1">
    <source>
        <dbReference type="PROSITE-ProRule" id="PRU00076"/>
    </source>
</evidence>
<dbReference type="PROSITE" id="PS50026">
    <property type="entry name" value="EGF_3"/>
    <property type="match status" value="2"/>
</dbReference>
<name>A0A443SKS0_9ACAR</name>
<organism evidence="4 5">
    <name type="scientific">Leptotrombidium deliense</name>
    <dbReference type="NCBI Taxonomy" id="299467"/>
    <lineage>
        <taxon>Eukaryota</taxon>
        <taxon>Metazoa</taxon>
        <taxon>Ecdysozoa</taxon>
        <taxon>Arthropoda</taxon>
        <taxon>Chelicerata</taxon>
        <taxon>Arachnida</taxon>
        <taxon>Acari</taxon>
        <taxon>Acariformes</taxon>
        <taxon>Trombidiformes</taxon>
        <taxon>Prostigmata</taxon>
        <taxon>Anystina</taxon>
        <taxon>Parasitengona</taxon>
        <taxon>Trombiculoidea</taxon>
        <taxon>Trombiculidae</taxon>
        <taxon>Leptotrombidium</taxon>
    </lineage>
</organism>
<keyword evidence="2" id="KW-1133">Transmembrane helix</keyword>
<gene>
    <name evidence="4" type="ORF">B4U80_12814</name>
</gene>
<dbReference type="SUPFAM" id="SSF82671">
    <property type="entry name" value="SEA domain"/>
    <property type="match status" value="1"/>
</dbReference>
<accession>A0A443SKS0</accession>
<feature type="domain" description="EGF-like" evidence="3">
    <location>
        <begin position="222"/>
        <end position="265"/>
    </location>
</feature>
<comment type="caution">
    <text evidence="1">Lacks conserved residue(s) required for the propagation of feature annotation.</text>
</comment>
<keyword evidence="5" id="KW-1185">Reference proteome</keyword>
<dbReference type="EMBL" id="NCKV01001574">
    <property type="protein sequence ID" value="RWS28117.1"/>
    <property type="molecule type" value="Genomic_DNA"/>
</dbReference>
<dbReference type="SUPFAM" id="SSF57196">
    <property type="entry name" value="EGF/Laminin"/>
    <property type="match status" value="1"/>
</dbReference>
<dbReference type="OrthoDB" id="6516201at2759"/>
<keyword evidence="1" id="KW-1015">Disulfide bond</keyword>
<proteinExistence type="predicted"/>
<dbReference type="PROSITE" id="PS00022">
    <property type="entry name" value="EGF_1"/>
    <property type="match status" value="1"/>
</dbReference>
<dbReference type="InterPro" id="IPR051830">
    <property type="entry name" value="NOTCH_homolog"/>
</dbReference>
<feature type="disulfide bond" evidence="1">
    <location>
        <begin position="301"/>
        <end position="310"/>
    </location>
</feature>
<dbReference type="Pfam" id="PF01390">
    <property type="entry name" value="SEA"/>
    <property type="match status" value="1"/>
</dbReference>
<feature type="disulfide bond" evidence="1">
    <location>
        <begin position="282"/>
        <end position="299"/>
    </location>
</feature>
<feature type="transmembrane region" description="Helical" evidence="2">
    <location>
        <begin position="315"/>
        <end position="341"/>
    </location>
</feature>
<dbReference type="InterPro" id="IPR000742">
    <property type="entry name" value="EGF"/>
</dbReference>
<keyword evidence="2" id="KW-0812">Transmembrane</keyword>
<evidence type="ECO:0000313" key="4">
    <source>
        <dbReference type="EMBL" id="RWS28117.1"/>
    </source>
</evidence>
<keyword evidence="2" id="KW-0472">Membrane</keyword>
<comment type="caution">
    <text evidence="4">The sequence shown here is derived from an EMBL/GenBank/DDBJ whole genome shotgun (WGS) entry which is preliminary data.</text>
</comment>
<dbReference type="InterPro" id="IPR036364">
    <property type="entry name" value="SEA_dom_sf"/>
</dbReference>
<evidence type="ECO:0000259" key="3">
    <source>
        <dbReference type="PROSITE" id="PS50026"/>
    </source>
</evidence>
<reference evidence="4 5" key="1">
    <citation type="journal article" date="2018" name="Gigascience">
        <title>Genomes of trombidid mites reveal novel predicted allergens and laterally-transferred genes associated with secondary metabolism.</title>
        <authorList>
            <person name="Dong X."/>
            <person name="Chaisiri K."/>
            <person name="Xia D."/>
            <person name="Armstrong S.D."/>
            <person name="Fang Y."/>
            <person name="Donnelly M.J."/>
            <person name="Kadowaki T."/>
            <person name="McGarry J.W."/>
            <person name="Darby A.C."/>
            <person name="Makepeace B.L."/>
        </authorList>
    </citation>
    <scope>NUCLEOTIDE SEQUENCE [LARGE SCALE GENOMIC DNA]</scope>
    <source>
        <strain evidence="4">UoL-UT</strain>
    </source>
</reference>
<keyword evidence="1" id="KW-0245">EGF-like domain</keyword>
<feature type="domain" description="EGF-like" evidence="3">
    <location>
        <begin position="274"/>
        <end position="311"/>
    </location>
</feature>
<sequence length="459" mass="50890">MSDKVERKSVWSLNKTLLTITPFAALVIMKEQNVSNTQTVVSETTTQQSIYSVRSCMSIADCHLDLNERCISNGSRSVCSCRHPFLKDRQTNSCEILEGVKIVVRFGSTSFSQDLKRKNSPQFIEMKDLTENILLLLFKRSQSLSDAVTGIRVDDFDEGSLLVNAFVFIQTSVIKRRNNMKKLDLLFATEFTSVISKLNNSFGNFGPLINASDVSIVEVDIGVNPCDFSELNYCSGNAECIPNRGHFNAAFLCKCRDGFTDTSPHPLHLGESCTVECPVSYCSNGGHCHISQEDNSLFCTCQQWNLGNRCQYSGIVVLIVFGVVVLLLMLIVGCTVSAFCARRASHIINALPPESQQDMVRNLQYAVQNHYDPGAKRLIGDETVEENETRPIRSVHNSSQSLNIATIPVNNATAGVTTTDANIGNISVCKTNANSLYHTPRVLRVPNKTRNCQTQVTWF</sequence>
<dbReference type="AlphaFoldDB" id="A0A443SKS0"/>
<dbReference type="SMART" id="SM00181">
    <property type="entry name" value="EGF"/>
    <property type="match status" value="3"/>
</dbReference>
<dbReference type="Proteomes" id="UP000288716">
    <property type="component" value="Unassembled WGS sequence"/>
</dbReference>
<dbReference type="VEuPathDB" id="VectorBase:LDEU003923"/>
<dbReference type="PANTHER" id="PTHR24033">
    <property type="entry name" value="EGF-LIKE DOMAIN-CONTAINING PROTEIN"/>
    <property type="match status" value="1"/>
</dbReference>
<dbReference type="InterPro" id="IPR000082">
    <property type="entry name" value="SEA_dom"/>
</dbReference>